<feature type="compositionally biased region" description="Basic and acidic residues" evidence="6">
    <location>
        <begin position="333"/>
        <end position="343"/>
    </location>
</feature>
<keyword evidence="7" id="KW-0812">Transmembrane</keyword>
<dbReference type="Pfam" id="PF01650">
    <property type="entry name" value="Peptidase_C13"/>
    <property type="match status" value="1"/>
</dbReference>
<dbReference type="PIRSF" id="PIRSF500138">
    <property type="entry name" value="GPI8"/>
    <property type="match status" value="1"/>
</dbReference>
<evidence type="ECO:0000256" key="8">
    <source>
        <dbReference type="SAM" id="SignalP"/>
    </source>
</evidence>
<dbReference type="GO" id="GO:0006506">
    <property type="term" value="P:GPI anchor biosynthetic process"/>
    <property type="evidence" value="ECO:0007669"/>
    <property type="project" value="UniProtKB-KW"/>
</dbReference>
<dbReference type="InterPro" id="IPR028361">
    <property type="entry name" value="GPI_transamidase"/>
</dbReference>
<evidence type="ECO:0000256" key="4">
    <source>
        <dbReference type="ARBA" id="ARBA00022729"/>
    </source>
</evidence>
<keyword evidence="7" id="KW-0472">Membrane</keyword>
<dbReference type="CTD" id="10026"/>
<evidence type="ECO:0000256" key="6">
    <source>
        <dbReference type="SAM" id="MobiDB-lite"/>
    </source>
</evidence>
<dbReference type="FunFam" id="3.40.50.1460:FF:000002">
    <property type="entry name" value="GPI-anchor transamidase"/>
    <property type="match status" value="1"/>
</dbReference>
<dbReference type="PIRSF" id="PIRSF019663">
    <property type="entry name" value="Legumain"/>
    <property type="match status" value="1"/>
</dbReference>
<evidence type="ECO:0000313" key="10">
    <source>
        <dbReference type="Proteomes" id="UP000887568"/>
    </source>
</evidence>
<dbReference type="GO" id="GO:0006508">
    <property type="term" value="P:proteolysis"/>
    <property type="evidence" value="ECO:0007669"/>
    <property type="project" value="InterPro"/>
</dbReference>
<dbReference type="PANTHER" id="PTHR48067">
    <property type="entry name" value="GPI-ANCHOR TRANSAMIDASE"/>
    <property type="match status" value="1"/>
</dbReference>
<evidence type="ECO:0008006" key="11">
    <source>
        <dbReference type="Google" id="ProtNLM"/>
    </source>
</evidence>
<dbReference type="RefSeq" id="XP_038046077.1">
    <property type="nucleotide sequence ID" value="XM_038190149.1"/>
</dbReference>
<dbReference type="Proteomes" id="UP000887568">
    <property type="component" value="Unplaced"/>
</dbReference>
<dbReference type="InterPro" id="IPR001096">
    <property type="entry name" value="Peptidase_C13"/>
</dbReference>
<comment type="similarity">
    <text evidence="2">Belongs to the peptidase C13 family.</text>
</comment>
<dbReference type="GO" id="GO:0003923">
    <property type="term" value="F:GPI-anchor transamidase activity"/>
    <property type="evidence" value="ECO:0007669"/>
    <property type="project" value="InterPro"/>
</dbReference>
<feature type="signal peptide" evidence="8">
    <location>
        <begin position="1"/>
        <end position="25"/>
    </location>
</feature>
<keyword evidence="7" id="KW-1133">Transmembrane helix</keyword>
<dbReference type="OMA" id="VMESQFP"/>
<evidence type="ECO:0000313" key="9">
    <source>
        <dbReference type="EnsemblMetazoa" id="XP_038046077.1"/>
    </source>
</evidence>
<dbReference type="AlphaFoldDB" id="A0A913Z2Z5"/>
<comment type="pathway">
    <text evidence="1">Glycolipid biosynthesis; glycosylphosphatidylinositol-anchor biosynthesis.</text>
</comment>
<evidence type="ECO:0000256" key="3">
    <source>
        <dbReference type="ARBA" id="ARBA00022502"/>
    </source>
</evidence>
<dbReference type="GO" id="GO:0016255">
    <property type="term" value="P:attachment of GPI anchor to protein"/>
    <property type="evidence" value="ECO:0007669"/>
    <property type="project" value="InterPro"/>
</dbReference>
<dbReference type="GeneID" id="119720477"/>
<protein>
    <recommendedName>
        <fullName evidence="11">GPI-anchor transamidase</fullName>
    </recommendedName>
</protein>
<feature type="region of interest" description="Disordered" evidence="6">
    <location>
        <begin position="319"/>
        <end position="343"/>
    </location>
</feature>
<feature type="active site" evidence="5">
    <location>
        <position position="162"/>
    </location>
</feature>
<sequence>MAAPMRRFLCSAAVVFMWFALPCFTLQQDQNVESFFKSGHTNNWAVLVCTSRFWFNYRHVANTLSIYRSVKRLGIPDSQIILMLADDMACNARNPRPATVFNNANQHINVYGDDVEVDYRGYEVTVENFIRVLTGRLPPGTPRSKRLMTDDRSNILVYMTGHGGDGFLKFQDAEEISNVELAHAFQQMWQKKRYHEVLYIIDTCQAVSMYQLFYSPNILAVGSSQVGEDSLSHHVDPAIGVYIIDRYTYYALEFLEKITPTSKKTMADFFQVCPQHVCRSTPGVRTDLFRRDVAKVPITDFFGSVRNVELSLTTVPLSNETESTEGGAQVQKQGEEEGRKEQPKRYGFVDQFPAMAETREKETSVSKVKFSSQFLVASSAFLALVAIIIFGRIAS</sequence>
<dbReference type="Gene3D" id="3.40.50.1460">
    <property type="match status" value="1"/>
</dbReference>
<keyword evidence="10" id="KW-1185">Reference proteome</keyword>
<evidence type="ECO:0000256" key="2">
    <source>
        <dbReference type="ARBA" id="ARBA00009941"/>
    </source>
</evidence>
<keyword evidence="4 8" id="KW-0732">Signal</keyword>
<organism evidence="9 10">
    <name type="scientific">Patiria miniata</name>
    <name type="common">Bat star</name>
    <name type="synonym">Asterina miniata</name>
    <dbReference type="NCBI Taxonomy" id="46514"/>
    <lineage>
        <taxon>Eukaryota</taxon>
        <taxon>Metazoa</taxon>
        <taxon>Echinodermata</taxon>
        <taxon>Eleutherozoa</taxon>
        <taxon>Asterozoa</taxon>
        <taxon>Asteroidea</taxon>
        <taxon>Valvatacea</taxon>
        <taxon>Valvatida</taxon>
        <taxon>Asterinidae</taxon>
        <taxon>Patiria</taxon>
    </lineage>
</organism>
<reference evidence="9" key="1">
    <citation type="submission" date="2022-11" db="UniProtKB">
        <authorList>
            <consortium name="EnsemblMetazoa"/>
        </authorList>
    </citation>
    <scope>IDENTIFICATION</scope>
</reference>
<dbReference type="PRINTS" id="PR00776">
    <property type="entry name" value="HEMOGLOBNASE"/>
</dbReference>
<evidence type="ECO:0000256" key="1">
    <source>
        <dbReference type="ARBA" id="ARBA00004687"/>
    </source>
</evidence>
<name>A0A913Z2Z5_PATMI</name>
<feature type="active site" description="Nucleophile" evidence="5">
    <location>
        <position position="204"/>
    </location>
</feature>
<dbReference type="PANTHER" id="PTHR48067:SF1">
    <property type="entry name" value="GPI-ANCHOR TRANSAMIDASE"/>
    <property type="match status" value="1"/>
</dbReference>
<dbReference type="GO" id="GO:0042765">
    <property type="term" value="C:GPI-anchor transamidase complex"/>
    <property type="evidence" value="ECO:0007669"/>
    <property type="project" value="InterPro"/>
</dbReference>
<proteinExistence type="inferred from homology"/>
<evidence type="ECO:0000256" key="7">
    <source>
        <dbReference type="SAM" id="Phobius"/>
    </source>
</evidence>
<keyword evidence="3" id="KW-0337">GPI-anchor biosynthesis</keyword>
<accession>A0A913Z2Z5</accession>
<dbReference type="EnsemblMetazoa" id="XM_038190149.1">
    <property type="protein sequence ID" value="XP_038046077.1"/>
    <property type="gene ID" value="LOC119720477"/>
</dbReference>
<feature type="transmembrane region" description="Helical" evidence="7">
    <location>
        <begin position="374"/>
        <end position="394"/>
    </location>
</feature>
<dbReference type="OrthoDB" id="192611at2759"/>
<evidence type="ECO:0000256" key="5">
    <source>
        <dbReference type="PIRSR" id="PIRSR019663-1"/>
    </source>
</evidence>
<feature type="chain" id="PRO_5038080686" description="GPI-anchor transamidase" evidence="8">
    <location>
        <begin position="26"/>
        <end position="395"/>
    </location>
</feature>